<feature type="region of interest" description="Disordered" evidence="1">
    <location>
        <begin position="1"/>
        <end position="22"/>
    </location>
</feature>
<reference evidence="2" key="1">
    <citation type="submission" date="2012-11" db="EMBL/GenBank/DDBJ databases">
        <title>Dependencies among metagenomic species, viruses, plasmids and units of genetic variation.</title>
        <authorList>
            <person name="Nielsen H.B."/>
            <person name="Almeida M."/>
            <person name="Juncker A.S."/>
            <person name="Rasmussen S."/>
            <person name="Li J."/>
            <person name="Sunagawa S."/>
            <person name="Plichta D."/>
            <person name="Gautier L."/>
            <person name="Le Chatelier E."/>
            <person name="Peletier E."/>
            <person name="Bonde I."/>
            <person name="Nielsen T."/>
            <person name="Manichanh C."/>
            <person name="Arumugam M."/>
            <person name="Batto J."/>
            <person name="Santos M.B.Q.D."/>
            <person name="Blom N."/>
            <person name="Borruel N."/>
            <person name="Burgdorf K.S."/>
            <person name="Boumezbeur F."/>
            <person name="Casellas F."/>
            <person name="Dore J."/>
            <person name="Guarner F."/>
            <person name="Hansen T."/>
            <person name="Hildebrand F."/>
            <person name="Kaas R.S."/>
            <person name="Kennedy S."/>
            <person name="Kristiansen K."/>
            <person name="Kultima J.R."/>
            <person name="Leonard P."/>
            <person name="Levenez F."/>
            <person name="Lund O."/>
            <person name="Moumen B."/>
            <person name="Le Paslier D."/>
            <person name="Pons N."/>
            <person name="Pedersen O."/>
            <person name="Prifti E."/>
            <person name="Qin J."/>
            <person name="Raes J."/>
            <person name="Tap J."/>
            <person name="Tims S."/>
            <person name="Ussery D.W."/>
            <person name="Yamada T."/>
            <person name="MetaHit consortium"/>
            <person name="Renault P."/>
            <person name="Sicheritz-Ponten T."/>
            <person name="Bork P."/>
            <person name="Wang J."/>
            <person name="Brunak S."/>
            <person name="Ehrlich S.D."/>
        </authorList>
    </citation>
    <scope>NUCLEOTIDE SEQUENCE [LARGE SCALE GENOMIC DNA]</scope>
</reference>
<dbReference type="EMBL" id="CBAT010000025">
    <property type="protein sequence ID" value="CCZ86238.1"/>
    <property type="molecule type" value="Genomic_DNA"/>
</dbReference>
<feature type="compositionally biased region" description="Basic residues" evidence="1">
    <location>
        <begin position="119"/>
        <end position="134"/>
    </location>
</feature>
<evidence type="ECO:0000256" key="1">
    <source>
        <dbReference type="SAM" id="MobiDB-lite"/>
    </source>
</evidence>
<evidence type="ECO:0000313" key="2">
    <source>
        <dbReference type="EMBL" id="CCZ86238.1"/>
    </source>
</evidence>
<evidence type="ECO:0000313" key="3">
    <source>
        <dbReference type="Proteomes" id="UP000018372"/>
    </source>
</evidence>
<name>R5V6N8_9BACT</name>
<feature type="region of interest" description="Disordered" evidence="1">
    <location>
        <begin position="119"/>
        <end position="142"/>
    </location>
</feature>
<sequence length="165" mass="19674">MHEQHPEHQQRHHTQPRRQSVDTVNQVDGIGDEHHQQHGQRNTYLCRNQVNAKETIEIVDIQARQRKHRRRDNLHQELLPVAHPNQVVGNAHDIQQGQPSRQEKKLAHQVRCRSIRRSVARHQPHGRKHTQGKKNYREKGHSPEARYRTFVYFPFIRHVKQAFAQ</sequence>
<protein>
    <submittedName>
        <fullName evidence="2">Uncharacterized protein</fullName>
    </submittedName>
</protein>
<dbReference type="AlphaFoldDB" id="R5V6N8"/>
<proteinExistence type="predicted"/>
<accession>R5V6N8</accession>
<gene>
    <name evidence="2" type="ORF">BN536_01164</name>
</gene>
<dbReference type="Proteomes" id="UP000018372">
    <property type="component" value="Unassembled WGS sequence"/>
</dbReference>
<comment type="caution">
    <text evidence="2">The sequence shown here is derived from an EMBL/GenBank/DDBJ whole genome shotgun (WGS) entry which is preliminary data.</text>
</comment>
<organism evidence="2 3">
    <name type="scientific">Phocaeicola plebeius CAG:211</name>
    <dbReference type="NCBI Taxonomy" id="1263052"/>
    <lineage>
        <taxon>Bacteria</taxon>
        <taxon>Pseudomonadati</taxon>
        <taxon>Bacteroidota</taxon>
        <taxon>Bacteroidia</taxon>
        <taxon>Bacteroidales</taxon>
        <taxon>Bacteroidaceae</taxon>
        <taxon>Phocaeicola</taxon>
    </lineage>
</organism>